<evidence type="ECO:0000313" key="2">
    <source>
        <dbReference type="EMBL" id="KAH7557369.1"/>
    </source>
</evidence>
<proteinExistence type="predicted"/>
<gene>
    <name evidence="2" type="ORF">JRO89_XS11G0133000</name>
</gene>
<evidence type="ECO:0000256" key="1">
    <source>
        <dbReference type="SAM" id="MobiDB-lite"/>
    </source>
</evidence>
<keyword evidence="3" id="KW-1185">Reference proteome</keyword>
<accession>A0ABQ8HFG5</accession>
<reference evidence="2 3" key="1">
    <citation type="submission" date="2021-02" db="EMBL/GenBank/DDBJ databases">
        <title>Plant Genome Project.</title>
        <authorList>
            <person name="Zhang R.-G."/>
        </authorList>
    </citation>
    <scope>NUCLEOTIDE SEQUENCE [LARGE SCALE GENOMIC DNA]</scope>
    <source>
        <tissue evidence="2">Leaves</tissue>
    </source>
</reference>
<feature type="region of interest" description="Disordered" evidence="1">
    <location>
        <begin position="1"/>
        <end position="44"/>
    </location>
</feature>
<comment type="caution">
    <text evidence="2">The sequence shown here is derived from an EMBL/GenBank/DDBJ whole genome shotgun (WGS) entry which is preliminary data.</text>
</comment>
<sequence>MKWRPARHERDGRESDMYGLNRKKEQPEEGTPSNYGPNHGSNGKTILLENLVKNSGDMENIKAQVSTIDSREGMFVYGEKGGKVRKTTWKRRARGSNDTQNMELEDSQMMKSTGEQDISENLEGAKKQKLYRPIGHPSPSKTMKILATGDCLEKYLRVQVMLNIMQPLQQCLKIDLGSGEEILLLIRYERLPKYCFHYGMLGTHSGNALGY</sequence>
<feature type="compositionally biased region" description="Polar residues" evidence="1">
    <location>
        <begin position="31"/>
        <end position="44"/>
    </location>
</feature>
<protein>
    <submittedName>
        <fullName evidence="2">Uncharacterized protein</fullName>
    </submittedName>
</protein>
<evidence type="ECO:0000313" key="3">
    <source>
        <dbReference type="Proteomes" id="UP000827721"/>
    </source>
</evidence>
<feature type="compositionally biased region" description="Basic and acidic residues" evidence="1">
    <location>
        <begin position="1"/>
        <end position="27"/>
    </location>
</feature>
<dbReference type="EMBL" id="JAFEMO010000011">
    <property type="protein sequence ID" value="KAH7557369.1"/>
    <property type="molecule type" value="Genomic_DNA"/>
</dbReference>
<organism evidence="2 3">
    <name type="scientific">Xanthoceras sorbifolium</name>
    <dbReference type="NCBI Taxonomy" id="99658"/>
    <lineage>
        <taxon>Eukaryota</taxon>
        <taxon>Viridiplantae</taxon>
        <taxon>Streptophyta</taxon>
        <taxon>Embryophyta</taxon>
        <taxon>Tracheophyta</taxon>
        <taxon>Spermatophyta</taxon>
        <taxon>Magnoliopsida</taxon>
        <taxon>eudicotyledons</taxon>
        <taxon>Gunneridae</taxon>
        <taxon>Pentapetalae</taxon>
        <taxon>rosids</taxon>
        <taxon>malvids</taxon>
        <taxon>Sapindales</taxon>
        <taxon>Sapindaceae</taxon>
        <taxon>Xanthoceroideae</taxon>
        <taxon>Xanthoceras</taxon>
    </lineage>
</organism>
<dbReference type="Proteomes" id="UP000827721">
    <property type="component" value="Unassembled WGS sequence"/>
</dbReference>
<name>A0ABQ8HFG5_9ROSI</name>